<evidence type="ECO:0000313" key="8">
    <source>
        <dbReference type="EMBL" id="AHF75774.1"/>
    </source>
</evidence>
<dbReference type="SUPFAM" id="SSF53613">
    <property type="entry name" value="Ribokinase-like"/>
    <property type="match status" value="1"/>
</dbReference>
<keyword evidence="3" id="KW-0547">Nucleotide-binding</keyword>
<dbReference type="PATRIC" id="fig|1239307.3.peg.731"/>
<dbReference type="GO" id="GO:0016301">
    <property type="term" value="F:kinase activity"/>
    <property type="evidence" value="ECO:0007669"/>
    <property type="project" value="UniProtKB-KW"/>
</dbReference>
<accession>W0HPM5</accession>
<evidence type="ECO:0000313" key="9">
    <source>
        <dbReference type="Proteomes" id="UP000019028"/>
    </source>
</evidence>
<evidence type="ECO:0000256" key="4">
    <source>
        <dbReference type="ARBA" id="ARBA00022777"/>
    </source>
</evidence>
<dbReference type="PANTHER" id="PTHR46566:SF2">
    <property type="entry name" value="ATP-DEPENDENT 6-PHOSPHOFRUCTOKINASE ISOZYME 2"/>
    <property type="match status" value="1"/>
</dbReference>
<dbReference type="Pfam" id="PF00294">
    <property type="entry name" value="PfkB"/>
    <property type="match status" value="1"/>
</dbReference>
<keyword evidence="4 8" id="KW-0418">Kinase</keyword>
<dbReference type="GO" id="GO:0016773">
    <property type="term" value="F:phosphotransferase activity, alcohol group as acceptor"/>
    <property type="evidence" value="ECO:0007669"/>
    <property type="project" value="InterPro"/>
</dbReference>
<evidence type="ECO:0000256" key="5">
    <source>
        <dbReference type="ARBA" id="ARBA00022840"/>
    </source>
</evidence>
<dbReference type="OrthoDB" id="8578462at2"/>
<dbReference type="InterPro" id="IPR017583">
    <property type="entry name" value="Tagatose/fructose_Pkinase"/>
</dbReference>
<keyword evidence="2 6" id="KW-0808">Transferase</keyword>
<name>W0HPM5_9GAMM</name>
<comment type="similarity">
    <text evidence="1 6">Belongs to the carbohydrate kinase PfkB family.</text>
</comment>
<dbReference type="AlphaFoldDB" id="W0HPM5"/>
<organism evidence="8 9">
    <name type="scientific">Sodalis praecaptivus</name>
    <dbReference type="NCBI Taxonomy" id="1239307"/>
    <lineage>
        <taxon>Bacteria</taxon>
        <taxon>Pseudomonadati</taxon>
        <taxon>Pseudomonadota</taxon>
        <taxon>Gammaproteobacteria</taxon>
        <taxon>Enterobacterales</taxon>
        <taxon>Bruguierivoracaceae</taxon>
        <taxon>Sodalis</taxon>
    </lineage>
</organism>
<dbReference type="GO" id="GO:0005524">
    <property type="term" value="F:ATP binding"/>
    <property type="evidence" value="ECO:0007669"/>
    <property type="project" value="UniProtKB-KW"/>
</dbReference>
<dbReference type="PANTHER" id="PTHR46566">
    <property type="entry name" value="1-PHOSPHOFRUCTOKINASE-RELATED"/>
    <property type="match status" value="1"/>
</dbReference>
<dbReference type="HOGENOM" id="CLU_050013_1_0_6"/>
<dbReference type="RefSeq" id="WP_025420906.1">
    <property type="nucleotide sequence ID" value="NZ_CP006569.1"/>
</dbReference>
<evidence type="ECO:0000256" key="1">
    <source>
        <dbReference type="ARBA" id="ARBA00010688"/>
    </source>
</evidence>
<dbReference type="InterPro" id="IPR011611">
    <property type="entry name" value="PfkB_dom"/>
</dbReference>
<dbReference type="KEGG" id="sod:Sant_0678"/>
<keyword evidence="9" id="KW-1185">Reference proteome</keyword>
<proteinExistence type="inferred from homology"/>
<protein>
    <recommendedName>
        <fullName evidence="6">Phosphofructokinase</fullName>
    </recommendedName>
</protein>
<dbReference type="EMBL" id="CP006569">
    <property type="protein sequence ID" value="AHF75774.1"/>
    <property type="molecule type" value="Genomic_DNA"/>
</dbReference>
<dbReference type="Gene3D" id="3.40.1190.20">
    <property type="match status" value="1"/>
</dbReference>
<dbReference type="Proteomes" id="UP000019028">
    <property type="component" value="Chromosome"/>
</dbReference>
<dbReference type="GO" id="GO:0005975">
    <property type="term" value="P:carbohydrate metabolic process"/>
    <property type="evidence" value="ECO:0007669"/>
    <property type="project" value="InterPro"/>
</dbReference>
<evidence type="ECO:0000256" key="2">
    <source>
        <dbReference type="ARBA" id="ARBA00022679"/>
    </source>
</evidence>
<evidence type="ECO:0000256" key="6">
    <source>
        <dbReference type="PIRNR" id="PIRNR000535"/>
    </source>
</evidence>
<evidence type="ECO:0000256" key="3">
    <source>
        <dbReference type="ARBA" id="ARBA00022741"/>
    </source>
</evidence>
<dbReference type="PIRSF" id="PIRSF000535">
    <property type="entry name" value="1PFK/6PFK/LacC"/>
    <property type="match status" value="1"/>
</dbReference>
<evidence type="ECO:0000259" key="7">
    <source>
        <dbReference type="Pfam" id="PF00294"/>
    </source>
</evidence>
<gene>
    <name evidence="8" type="ORF">Sant_0678</name>
</gene>
<reference evidence="8 9" key="1">
    <citation type="journal article" date="2014" name="Genome Biol. Evol.">
        <title>Genome degeneration and adaptation in a nascent stage of symbiosis.</title>
        <authorList>
            <person name="Oakeson K.F."/>
            <person name="Gil R."/>
            <person name="Clayton A.L."/>
            <person name="Dunn D.M."/>
            <person name="von Niederhausern A.C."/>
            <person name="Hamil C."/>
            <person name="Aoyagi A."/>
            <person name="Duval B."/>
            <person name="Baca A."/>
            <person name="Silva F.J."/>
            <person name="Vallier A."/>
            <person name="Jackson D.G."/>
            <person name="Latorre A."/>
            <person name="Weiss R.B."/>
            <person name="Heddi A."/>
            <person name="Moya A."/>
            <person name="Dale C."/>
        </authorList>
    </citation>
    <scope>NUCLEOTIDE SEQUENCE [LARGE SCALE GENOMIC DNA]</scope>
    <source>
        <strain evidence="8 9">HS1</strain>
    </source>
</reference>
<dbReference type="InterPro" id="IPR029056">
    <property type="entry name" value="Ribokinase-like"/>
</dbReference>
<feature type="domain" description="Carbohydrate kinase PfkB" evidence="7">
    <location>
        <begin position="9"/>
        <end position="291"/>
    </location>
</feature>
<sequence length="327" mass="34181">MTIVIASLNTAIERLLLVEQHRPGEVHRLQDDRTLAGGKGVNVARVLSQLRAGELPSCPAPQLVGFLGGATGMLCRALLAQENLGGQWVDTAGATRICEVIIERQNADNATVYNARGPAIAPEERTRLHQALGQILPGASALVCTGSLPAGMAVGEYGDWIALARQQGVPSLLDTHGEALLQAAQHRPDIIKINRDELQQVSGTSLAALPQQWLAQGVRSVIITNGRRPTVAFTPDGLFAITPPRVATRSAVGSGDAHCAGLIASLCAHPQAPWTDHLRLAAACGAANAASLTAGLAPDSALDVLQQQCAVHAVSTAYLNDPHSPIE</sequence>
<keyword evidence="5" id="KW-0067">ATP-binding</keyword>